<dbReference type="InterPro" id="IPR013783">
    <property type="entry name" value="Ig-like_fold"/>
</dbReference>
<evidence type="ECO:0000313" key="7">
    <source>
        <dbReference type="Proteomes" id="UP000824782"/>
    </source>
</evidence>
<keyword evidence="7" id="KW-1185">Reference proteome</keyword>
<dbReference type="SMART" id="SM00409">
    <property type="entry name" value="IG"/>
    <property type="match status" value="1"/>
</dbReference>
<dbReference type="Proteomes" id="UP000824782">
    <property type="component" value="Unassembled WGS sequence"/>
</dbReference>
<keyword evidence="2" id="KW-1064">Adaptive immunity</keyword>
<dbReference type="GO" id="GO:0005576">
    <property type="term" value="C:extracellular region"/>
    <property type="evidence" value="ECO:0007669"/>
    <property type="project" value="UniProtKB-ARBA"/>
</dbReference>
<feature type="chain" id="PRO_5043440065" description="Ig-like domain-containing protein" evidence="4">
    <location>
        <begin position="19"/>
        <end position="130"/>
    </location>
</feature>
<keyword evidence="3" id="KW-1280">Immunoglobulin</keyword>
<dbReference type="InterPro" id="IPR036179">
    <property type="entry name" value="Ig-like_dom_sf"/>
</dbReference>
<dbReference type="EMBL" id="WNYA01000001">
    <property type="protein sequence ID" value="KAG8596283.1"/>
    <property type="molecule type" value="Genomic_DNA"/>
</dbReference>
<evidence type="ECO:0000256" key="2">
    <source>
        <dbReference type="ARBA" id="ARBA00023130"/>
    </source>
</evidence>
<dbReference type="InterPro" id="IPR003599">
    <property type="entry name" value="Ig_sub"/>
</dbReference>
<dbReference type="InterPro" id="IPR007110">
    <property type="entry name" value="Ig-like_dom"/>
</dbReference>
<dbReference type="SMART" id="SM00406">
    <property type="entry name" value="IGv"/>
    <property type="match status" value="1"/>
</dbReference>
<dbReference type="PROSITE" id="PS50835">
    <property type="entry name" value="IG_LIKE"/>
    <property type="match status" value="1"/>
</dbReference>
<evidence type="ECO:0000259" key="5">
    <source>
        <dbReference type="PROSITE" id="PS50835"/>
    </source>
</evidence>
<protein>
    <recommendedName>
        <fullName evidence="5">Ig-like domain-containing protein</fullName>
    </recommendedName>
</protein>
<proteinExistence type="predicted"/>
<name>A0AAV7DGH7_ENGPU</name>
<evidence type="ECO:0000256" key="4">
    <source>
        <dbReference type="SAM" id="SignalP"/>
    </source>
</evidence>
<dbReference type="InterPro" id="IPR050199">
    <property type="entry name" value="IgHV"/>
</dbReference>
<organism evidence="6 7">
    <name type="scientific">Engystomops pustulosus</name>
    <name type="common">Tungara frog</name>
    <name type="synonym">Physalaemus pustulosus</name>
    <dbReference type="NCBI Taxonomy" id="76066"/>
    <lineage>
        <taxon>Eukaryota</taxon>
        <taxon>Metazoa</taxon>
        <taxon>Chordata</taxon>
        <taxon>Craniata</taxon>
        <taxon>Vertebrata</taxon>
        <taxon>Euteleostomi</taxon>
        <taxon>Amphibia</taxon>
        <taxon>Batrachia</taxon>
        <taxon>Anura</taxon>
        <taxon>Neobatrachia</taxon>
        <taxon>Hyloidea</taxon>
        <taxon>Leptodactylidae</taxon>
        <taxon>Leiuperinae</taxon>
        <taxon>Engystomops</taxon>
    </lineage>
</organism>
<feature type="domain" description="Ig-like" evidence="5">
    <location>
        <begin position="33"/>
        <end position="110"/>
    </location>
</feature>
<accession>A0AAV7DGH7</accession>
<dbReference type="GO" id="GO:0002250">
    <property type="term" value="P:adaptive immune response"/>
    <property type="evidence" value="ECO:0007669"/>
    <property type="project" value="UniProtKB-KW"/>
</dbReference>
<keyword evidence="1" id="KW-0391">Immunity</keyword>
<gene>
    <name evidence="6" type="ORF">GDO81_001816</name>
</gene>
<evidence type="ECO:0000256" key="3">
    <source>
        <dbReference type="ARBA" id="ARBA00043265"/>
    </source>
</evidence>
<dbReference type="GO" id="GO:0019814">
    <property type="term" value="C:immunoglobulin complex"/>
    <property type="evidence" value="ECO:0007669"/>
    <property type="project" value="UniProtKB-KW"/>
</dbReference>
<feature type="signal peptide" evidence="4">
    <location>
        <begin position="1"/>
        <end position="18"/>
    </location>
</feature>
<dbReference type="SUPFAM" id="SSF48726">
    <property type="entry name" value="Immunoglobulin"/>
    <property type="match status" value="1"/>
</dbReference>
<keyword evidence="4" id="KW-0732">Signal</keyword>
<sequence>MTLYLVYCIVLYLSVVAAGEVLLQKDSEATLVGASIQLQCEAKGYQIDHHHLHWIRKSKERLVWIAGFRTGYDTYIADSFIGRVTPSTSGSMGLLNIDKLEYSDSGIYYCARQYGTMTKILLVLVQEETN</sequence>
<dbReference type="PANTHER" id="PTHR23266">
    <property type="entry name" value="IMMUNOGLOBULIN HEAVY CHAIN"/>
    <property type="match status" value="1"/>
</dbReference>
<evidence type="ECO:0000256" key="1">
    <source>
        <dbReference type="ARBA" id="ARBA00022859"/>
    </source>
</evidence>
<evidence type="ECO:0000313" key="6">
    <source>
        <dbReference type="EMBL" id="KAG8596283.1"/>
    </source>
</evidence>
<comment type="caution">
    <text evidence="6">The sequence shown here is derived from an EMBL/GenBank/DDBJ whole genome shotgun (WGS) entry which is preliminary data.</text>
</comment>
<dbReference type="InterPro" id="IPR013106">
    <property type="entry name" value="Ig_V-set"/>
</dbReference>
<dbReference type="Gene3D" id="2.60.40.10">
    <property type="entry name" value="Immunoglobulins"/>
    <property type="match status" value="1"/>
</dbReference>
<reference evidence="6" key="1">
    <citation type="thesis" date="2020" institute="ProQuest LLC" country="789 East Eisenhower Parkway, Ann Arbor, MI, USA">
        <title>Comparative Genomics and Chromosome Evolution.</title>
        <authorList>
            <person name="Mudd A.B."/>
        </authorList>
    </citation>
    <scope>NUCLEOTIDE SEQUENCE</scope>
    <source>
        <strain evidence="6">237g6f4</strain>
        <tissue evidence="6">Blood</tissue>
    </source>
</reference>
<dbReference type="AlphaFoldDB" id="A0AAV7DGH7"/>
<dbReference type="Pfam" id="PF07686">
    <property type="entry name" value="V-set"/>
    <property type="match status" value="1"/>
</dbReference>